<evidence type="ECO:0000313" key="3">
    <source>
        <dbReference type="EMBL" id="WWC68959.1"/>
    </source>
</evidence>
<reference evidence="2" key="1">
    <citation type="submission" date="2013-07" db="EMBL/GenBank/DDBJ databases">
        <title>The Genome Sequence of Cryptococcus pinus CBS10737.</title>
        <authorList>
            <consortium name="The Broad Institute Genome Sequencing Platform"/>
            <person name="Cuomo C."/>
            <person name="Litvintseva A."/>
            <person name="Chen Y."/>
            <person name="Heitman J."/>
            <person name="Sun S."/>
            <person name="Springer D."/>
            <person name="Dromer F."/>
            <person name="Young S.K."/>
            <person name="Zeng Q."/>
            <person name="Gargeya S."/>
            <person name="Fitzgerald M."/>
            <person name="Abouelleil A."/>
            <person name="Alvarado L."/>
            <person name="Berlin A.M."/>
            <person name="Chapman S.B."/>
            <person name="Dewar J."/>
            <person name="Goldberg J."/>
            <person name="Griggs A."/>
            <person name="Gujja S."/>
            <person name="Hansen M."/>
            <person name="Howarth C."/>
            <person name="Imamovic A."/>
            <person name="Larimer J."/>
            <person name="McCowan C."/>
            <person name="Murphy C."/>
            <person name="Pearson M."/>
            <person name="Priest M."/>
            <person name="Roberts A."/>
            <person name="Saif S."/>
            <person name="Shea T."/>
            <person name="Sykes S."/>
            <person name="Wortman J."/>
            <person name="Nusbaum C."/>
            <person name="Birren B."/>
        </authorList>
    </citation>
    <scope>NUCLEOTIDE SEQUENCE [LARGE SCALE GENOMIC DNA]</scope>
    <source>
        <strain evidence="2">CBS 10737</strain>
    </source>
</reference>
<proteinExistence type="predicted"/>
<evidence type="ECO:0000313" key="4">
    <source>
        <dbReference type="Proteomes" id="UP000094020"/>
    </source>
</evidence>
<dbReference type="GeneID" id="30171614"/>
<accession>A0A1B9I6S0</accession>
<feature type="region of interest" description="Disordered" evidence="1">
    <location>
        <begin position="90"/>
        <end position="113"/>
    </location>
</feature>
<protein>
    <submittedName>
        <fullName evidence="2">Uncharacterized protein</fullName>
    </submittedName>
</protein>
<dbReference type="EMBL" id="CP144521">
    <property type="protein sequence ID" value="WWC68959.1"/>
    <property type="molecule type" value="Genomic_DNA"/>
</dbReference>
<gene>
    <name evidence="2" type="ORF">I206_03245</name>
    <name evidence="3" type="ORF">I206_102895</name>
</gene>
<dbReference type="RefSeq" id="XP_019012398.1">
    <property type="nucleotide sequence ID" value="XM_019154995.1"/>
</dbReference>
<dbReference type="Proteomes" id="UP000094020">
    <property type="component" value="Chromosome 3"/>
</dbReference>
<feature type="compositionally biased region" description="Polar residues" evidence="1">
    <location>
        <begin position="211"/>
        <end position="221"/>
    </location>
</feature>
<feature type="region of interest" description="Disordered" evidence="1">
    <location>
        <begin position="145"/>
        <end position="230"/>
    </location>
</feature>
<feature type="compositionally biased region" description="Basic and acidic residues" evidence="1">
    <location>
        <begin position="103"/>
        <end position="113"/>
    </location>
</feature>
<reference evidence="3" key="4">
    <citation type="submission" date="2024-02" db="EMBL/GenBank/DDBJ databases">
        <title>Comparative genomics of Cryptococcus and Kwoniella reveals pathogenesis evolution and contrasting modes of karyotype evolution via chromosome fusion or intercentromeric recombination.</title>
        <authorList>
            <person name="Coelho M.A."/>
            <person name="David-Palma M."/>
            <person name="Shea T."/>
            <person name="Bowers K."/>
            <person name="McGinley-Smith S."/>
            <person name="Mohammad A.W."/>
            <person name="Gnirke A."/>
            <person name="Yurkov A.M."/>
            <person name="Nowrousian M."/>
            <person name="Sun S."/>
            <person name="Cuomo C.A."/>
            <person name="Heitman J."/>
        </authorList>
    </citation>
    <scope>NUCLEOTIDE SEQUENCE</scope>
    <source>
        <strain evidence="3">CBS 10737</strain>
    </source>
</reference>
<sequence length="230" mass="24911">MSLEILDREVLISILELDAFLYFMGIPLPPAPLPPVLLAPAPTLTVPAEFQPQPEIVEVVEQTAAAPIDWGVLDDLAGLFDTSQENTVLSLPTAENSSKKRKFSEPQEKESYHETDSFSFEFLYPPPDAPSYSIPPSVCQPLATPPLHTSGLTPSPVSDVVITPPRKKKRAGRPPKEVPSLFGEGGKGRTVLELPSKPPPAVTGAKKGGWSVTSRQASTVSWKKPKEQKL</sequence>
<dbReference type="AlphaFoldDB" id="A0A1B9I6S0"/>
<reference evidence="2" key="3">
    <citation type="submission" date="2016-07" db="EMBL/GenBank/DDBJ databases">
        <title>Evolution of pathogenesis and genome organization in the Tremellales.</title>
        <authorList>
            <person name="Cuomo C."/>
            <person name="Litvintseva A."/>
            <person name="Heitman J."/>
            <person name="Chen Y."/>
            <person name="Sun S."/>
            <person name="Springer D."/>
            <person name="Dromer F."/>
            <person name="Young S."/>
            <person name="Zeng Q."/>
            <person name="Chapman S."/>
            <person name="Gujja S."/>
            <person name="Saif S."/>
            <person name="Birren B."/>
        </authorList>
    </citation>
    <scope>NUCLEOTIDE SEQUENCE</scope>
    <source>
        <strain evidence="2">CBS 10737</strain>
    </source>
</reference>
<dbReference type="KEGG" id="kpin:30171614"/>
<name>A0A1B9I6S0_9TREE</name>
<reference evidence="3" key="2">
    <citation type="submission" date="2013-07" db="EMBL/GenBank/DDBJ databases">
        <authorList>
            <consortium name="The Broad Institute Genome Sequencing Platform"/>
            <person name="Cuomo C."/>
            <person name="Litvintseva A."/>
            <person name="Chen Y."/>
            <person name="Heitman J."/>
            <person name="Sun S."/>
            <person name="Springer D."/>
            <person name="Dromer F."/>
            <person name="Young S.K."/>
            <person name="Zeng Q."/>
            <person name="Gargeya S."/>
            <person name="Fitzgerald M."/>
            <person name="Abouelleil A."/>
            <person name="Alvarado L."/>
            <person name="Berlin A.M."/>
            <person name="Chapman S.B."/>
            <person name="Dewar J."/>
            <person name="Goldberg J."/>
            <person name="Griggs A."/>
            <person name="Gujja S."/>
            <person name="Hansen M."/>
            <person name="Howarth C."/>
            <person name="Imamovic A."/>
            <person name="Larimer J."/>
            <person name="McCowan C."/>
            <person name="Murphy C."/>
            <person name="Pearson M."/>
            <person name="Priest M."/>
            <person name="Roberts A."/>
            <person name="Saif S."/>
            <person name="Shea T."/>
            <person name="Sykes S."/>
            <person name="Wortman J."/>
            <person name="Nusbaum C."/>
            <person name="Birren B."/>
        </authorList>
    </citation>
    <scope>NUCLEOTIDE SEQUENCE</scope>
    <source>
        <strain evidence="3">CBS 10737</strain>
    </source>
</reference>
<dbReference type="EMBL" id="KI894009">
    <property type="protein sequence ID" value="OCF51179.1"/>
    <property type="molecule type" value="Genomic_DNA"/>
</dbReference>
<keyword evidence="4" id="KW-1185">Reference proteome</keyword>
<evidence type="ECO:0000256" key="1">
    <source>
        <dbReference type="SAM" id="MobiDB-lite"/>
    </source>
</evidence>
<evidence type="ECO:0000313" key="2">
    <source>
        <dbReference type="EMBL" id="OCF51179.1"/>
    </source>
</evidence>
<organism evidence="2">
    <name type="scientific">Kwoniella pini CBS 10737</name>
    <dbReference type="NCBI Taxonomy" id="1296096"/>
    <lineage>
        <taxon>Eukaryota</taxon>
        <taxon>Fungi</taxon>
        <taxon>Dikarya</taxon>
        <taxon>Basidiomycota</taxon>
        <taxon>Agaricomycotina</taxon>
        <taxon>Tremellomycetes</taxon>
        <taxon>Tremellales</taxon>
        <taxon>Cryptococcaceae</taxon>
        <taxon>Kwoniella</taxon>
    </lineage>
</organism>